<gene>
    <name evidence="3" type="ORF">OPHB3_2595</name>
</gene>
<protein>
    <submittedName>
        <fullName evidence="3">3-hexulose-6-phosphate isomerase</fullName>
    </submittedName>
</protein>
<dbReference type="SUPFAM" id="SSF53697">
    <property type="entry name" value="SIS domain"/>
    <property type="match status" value="1"/>
</dbReference>
<dbReference type="EMBL" id="BBXV01000030">
    <property type="protein sequence ID" value="GAQ18654.1"/>
    <property type="molecule type" value="Genomic_DNA"/>
</dbReference>
<name>A0A0U9H7L5_9BACI</name>
<evidence type="ECO:0000256" key="1">
    <source>
        <dbReference type="ARBA" id="ARBA00009235"/>
    </source>
</evidence>
<dbReference type="AlphaFoldDB" id="A0A0U9H7L5"/>
<sequence>MKNIIETIGTEIKTVLENVSPEETKELADNLEKADRIFVAGTGRSGLVGKMFAMRMMHSEYPIYVVGETITPSIATNDLLLLISGSGSTGSLKQYGEKAKEIGAQIALVTTNKNSAIGKLSDVTVTIPSATKKRLPQEPATIQPLGSQFDQSAHLLLDAIVVYLLENKPAGQDNTKLNQVHANLE</sequence>
<dbReference type="PANTHER" id="PTHR43443:SF1">
    <property type="entry name" value="3-HEXULOSE-6-PHOSPHATE ISOMERASE"/>
    <property type="match status" value="1"/>
</dbReference>
<dbReference type="Pfam" id="PF01380">
    <property type="entry name" value="SIS"/>
    <property type="match status" value="1"/>
</dbReference>
<dbReference type="InterPro" id="IPR017552">
    <property type="entry name" value="PHI/rmpB"/>
</dbReference>
<dbReference type="GO" id="GO:0097367">
    <property type="term" value="F:carbohydrate derivative binding"/>
    <property type="evidence" value="ECO:0007669"/>
    <property type="project" value="InterPro"/>
</dbReference>
<dbReference type="InterPro" id="IPR046348">
    <property type="entry name" value="SIS_dom_sf"/>
</dbReference>
<dbReference type="GO" id="GO:1901135">
    <property type="term" value="P:carbohydrate derivative metabolic process"/>
    <property type="evidence" value="ECO:0007669"/>
    <property type="project" value="InterPro"/>
</dbReference>
<reference evidence="4" key="1">
    <citation type="submission" date="2015-07" db="EMBL/GenBank/DDBJ databases">
        <title>Draft Genome Sequence of Oceanobacillus picturae Heshi-B3 that Was Isolated from Fermented Rice Bran with Aging Salted Mackerel, Which Was Named Heshiko as Traditional Fermented Seafood in Japan.</title>
        <authorList>
            <person name="Akuzawa S."/>
            <person name="Nakagawa J."/>
            <person name="Kanekatsu T."/>
            <person name="Kanesaki Y."/>
            <person name="Suzuki T."/>
        </authorList>
    </citation>
    <scope>NUCLEOTIDE SEQUENCE [LARGE SCALE GENOMIC DNA]</scope>
    <source>
        <strain evidence="4">Heshi-B3</strain>
    </source>
</reference>
<dbReference type="NCBIfam" id="TIGR03127">
    <property type="entry name" value="RuMP_HxlB"/>
    <property type="match status" value="1"/>
</dbReference>
<evidence type="ECO:0000313" key="4">
    <source>
        <dbReference type="Proteomes" id="UP000052946"/>
    </source>
</evidence>
<dbReference type="PANTHER" id="PTHR43443">
    <property type="entry name" value="3-HEXULOSE-6-PHOSPHATE ISOMERASE"/>
    <property type="match status" value="1"/>
</dbReference>
<evidence type="ECO:0000259" key="2">
    <source>
        <dbReference type="PROSITE" id="PS51464"/>
    </source>
</evidence>
<dbReference type="Proteomes" id="UP000052946">
    <property type="component" value="Unassembled WGS sequence"/>
</dbReference>
<dbReference type="RefSeq" id="WP_058950592.1">
    <property type="nucleotide sequence ID" value="NZ_BBXV01000030.1"/>
</dbReference>
<comment type="similarity">
    <text evidence="1">Belongs to the SIS family. PHI subfamily.</text>
</comment>
<dbReference type="InterPro" id="IPR001347">
    <property type="entry name" value="SIS_dom"/>
</dbReference>
<proteinExistence type="inferred from homology"/>
<dbReference type="GO" id="GO:0016853">
    <property type="term" value="F:isomerase activity"/>
    <property type="evidence" value="ECO:0007669"/>
    <property type="project" value="UniProtKB-KW"/>
</dbReference>
<evidence type="ECO:0000313" key="3">
    <source>
        <dbReference type="EMBL" id="GAQ18654.1"/>
    </source>
</evidence>
<feature type="domain" description="SIS" evidence="2">
    <location>
        <begin position="27"/>
        <end position="170"/>
    </location>
</feature>
<reference evidence="3 4" key="2">
    <citation type="journal article" date="2016" name="Genome Announc.">
        <title>Draft Genome Sequence of Oceanobacillus picturae Heshi-B3, Isolated from Fermented Rice Bran in a Traditional Japanese Seafood Dish.</title>
        <authorList>
            <person name="Akuzawa S."/>
            <person name="Nagaoka J."/>
            <person name="Kanekatsu M."/>
            <person name="Kanesaki Y."/>
            <person name="Suzuki T."/>
        </authorList>
    </citation>
    <scope>NUCLEOTIDE SEQUENCE [LARGE SCALE GENOMIC DNA]</scope>
    <source>
        <strain evidence="3 4">Heshi-B3</strain>
    </source>
</reference>
<comment type="caution">
    <text evidence="3">The sequence shown here is derived from an EMBL/GenBank/DDBJ whole genome shotgun (WGS) entry which is preliminary data.</text>
</comment>
<keyword evidence="3" id="KW-0413">Isomerase</keyword>
<accession>A0A0U9H7L5</accession>
<dbReference type="CDD" id="cd05005">
    <property type="entry name" value="SIS_PHI"/>
    <property type="match status" value="1"/>
</dbReference>
<dbReference type="Gene3D" id="3.40.50.10490">
    <property type="entry name" value="Glucose-6-phosphate isomerase like protein, domain 1"/>
    <property type="match status" value="1"/>
</dbReference>
<dbReference type="PROSITE" id="PS51464">
    <property type="entry name" value="SIS"/>
    <property type="match status" value="1"/>
</dbReference>
<dbReference type="OrthoDB" id="9797832at2"/>
<organism evidence="3 4">
    <name type="scientific">Oceanobacillus picturae</name>
    <dbReference type="NCBI Taxonomy" id="171693"/>
    <lineage>
        <taxon>Bacteria</taxon>
        <taxon>Bacillati</taxon>
        <taxon>Bacillota</taxon>
        <taxon>Bacilli</taxon>
        <taxon>Bacillales</taxon>
        <taxon>Bacillaceae</taxon>
        <taxon>Oceanobacillus</taxon>
    </lineage>
</organism>